<organism evidence="7 8">
    <name type="scientific">Rhodococcoides yunnanense</name>
    <dbReference type="NCBI Taxonomy" id="278209"/>
    <lineage>
        <taxon>Bacteria</taxon>
        <taxon>Bacillati</taxon>
        <taxon>Actinomycetota</taxon>
        <taxon>Actinomycetes</taxon>
        <taxon>Mycobacteriales</taxon>
        <taxon>Nocardiaceae</taxon>
        <taxon>Rhodococcoides</taxon>
    </lineage>
</organism>
<proteinExistence type="predicted"/>
<dbReference type="InterPro" id="IPR043428">
    <property type="entry name" value="LivM-like"/>
</dbReference>
<dbReference type="Pfam" id="PF02653">
    <property type="entry name" value="BPD_transp_2"/>
    <property type="match status" value="1"/>
</dbReference>
<dbReference type="EMBL" id="JAWLJX010000004">
    <property type="protein sequence ID" value="MDV6262724.1"/>
    <property type="molecule type" value="Genomic_DNA"/>
</dbReference>
<comment type="subcellular location">
    <subcellularLocation>
        <location evidence="1">Cell membrane</location>
        <topology evidence="1">Multi-pass membrane protein</topology>
    </subcellularLocation>
</comment>
<keyword evidence="5 6" id="KW-0472">Membrane</keyword>
<dbReference type="InterPro" id="IPR001851">
    <property type="entry name" value="ABC_transp_permease"/>
</dbReference>
<feature type="transmembrane region" description="Helical" evidence="6">
    <location>
        <begin position="88"/>
        <end position="106"/>
    </location>
</feature>
<feature type="transmembrane region" description="Helical" evidence="6">
    <location>
        <begin position="226"/>
        <end position="243"/>
    </location>
</feature>
<evidence type="ECO:0000256" key="6">
    <source>
        <dbReference type="SAM" id="Phobius"/>
    </source>
</evidence>
<keyword evidence="3 6" id="KW-0812">Transmembrane</keyword>
<evidence type="ECO:0000256" key="2">
    <source>
        <dbReference type="ARBA" id="ARBA00022475"/>
    </source>
</evidence>
<evidence type="ECO:0000256" key="5">
    <source>
        <dbReference type="ARBA" id="ARBA00023136"/>
    </source>
</evidence>
<evidence type="ECO:0000313" key="8">
    <source>
        <dbReference type="Proteomes" id="UP001185755"/>
    </source>
</evidence>
<evidence type="ECO:0000313" key="7">
    <source>
        <dbReference type="EMBL" id="MDV6262724.1"/>
    </source>
</evidence>
<feature type="transmembrane region" description="Helical" evidence="6">
    <location>
        <begin position="6"/>
        <end position="25"/>
    </location>
</feature>
<gene>
    <name evidence="7" type="ORF">R3P96_15405</name>
</gene>
<comment type="caution">
    <text evidence="7">The sequence shown here is derived from an EMBL/GenBank/DDBJ whole genome shotgun (WGS) entry which is preliminary data.</text>
</comment>
<sequence length="310" mass="32775">MSTFYYSHIVLFQSTFTVLLLALSIQVQLRMGVFSFAGAGFYGLGSYGAAIFVIRYGFSSFAAIATIMIVCGVIGFLLALLVQRLNGLYLAMATVSFDLIITVVAHNGGAFTGASVGLFGALAYPQLTIGHIIAITVLVVALLALSERGRLGRRIDAVREDPELASSMGVNVSRYRISSFVISGFIGALGGAINVLLRTTVAPESIGFPLVVLGLTIIIVGGGRSWLGIVIGAVIFTWLPYYLEIVGQYQAIVYGIIVAIAAVYVPGGIYGTVLDLVRKSKARRLAGDARVKAPDDAVEKLDLAEAGDKP</sequence>
<name>A0ABU4BET3_9NOCA</name>
<dbReference type="Proteomes" id="UP001185755">
    <property type="component" value="Unassembled WGS sequence"/>
</dbReference>
<feature type="transmembrane region" description="Helical" evidence="6">
    <location>
        <begin position="60"/>
        <end position="81"/>
    </location>
</feature>
<protein>
    <submittedName>
        <fullName evidence="7">Branched-chain amino acid ABC transporter permease</fullName>
    </submittedName>
</protein>
<feature type="transmembrane region" description="Helical" evidence="6">
    <location>
        <begin position="177"/>
        <end position="197"/>
    </location>
</feature>
<evidence type="ECO:0000256" key="4">
    <source>
        <dbReference type="ARBA" id="ARBA00022989"/>
    </source>
</evidence>
<dbReference type="CDD" id="cd06581">
    <property type="entry name" value="TM_PBP1_LivM_like"/>
    <property type="match status" value="1"/>
</dbReference>
<keyword evidence="4 6" id="KW-1133">Transmembrane helix</keyword>
<accession>A0ABU4BET3</accession>
<evidence type="ECO:0000256" key="1">
    <source>
        <dbReference type="ARBA" id="ARBA00004651"/>
    </source>
</evidence>
<keyword evidence="8" id="KW-1185">Reference proteome</keyword>
<feature type="transmembrane region" description="Helical" evidence="6">
    <location>
        <begin position="249"/>
        <end position="274"/>
    </location>
</feature>
<dbReference type="PANTHER" id="PTHR30482">
    <property type="entry name" value="HIGH-AFFINITY BRANCHED-CHAIN AMINO ACID TRANSPORT SYSTEM PERMEASE"/>
    <property type="match status" value="1"/>
</dbReference>
<reference evidence="7 8" key="1">
    <citation type="submission" date="2023-10" db="EMBL/GenBank/DDBJ databases">
        <title>Development of a sustainable strategy for remediation of hydrocarbon-contaminated territories based on the waste exchange concept.</title>
        <authorList>
            <person name="Krivoruchko A."/>
        </authorList>
    </citation>
    <scope>NUCLEOTIDE SEQUENCE [LARGE SCALE GENOMIC DNA]</scope>
    <source>
        <strain evidence="7 8">IEGM 1323</strain>
    </source>
</reference>
<feature type="transmembrane region" description="Helical" evidence="6">
    <location>
        <begin position="32"/>
        <end position="54"/>
    </location>
</feature>
<evidence type="ECO:0000256" key="3">
    <source>
        <dbReference type="ARBA" id="ARBA00022692"/>
    </source>
</evidence>
<keyword evidence="2" id="KW-1003">Cell membrane</keyword>
<feature type="transmembrane region" description="Helical" evidence="6">
    <location>
        <begin position="126"/>
        <end position="145"/>
    </location>
</feature>
<feature type="transmembrane region" description="Helical" evidence="6">
    <location>
        <begin position="203"/>
        <end position="221"/>
    </location>
</feature>
<dbReference type="PANTHER" id="PTHR30482:SF10">
    <property type="entry name" value="HIGH-AFFINITY BRANCHED-CHAIN AMINO ACID TRANSPORT PROTEIN BRAE"/>
    <property type="match status" value="1"/>
</dbReference>
<dbReference type="RefSeq" id="WP_317565045.1">
    <property type="nucleotide sequence ID" value="NZ_JAWLJX010000004.1"/>
</dbReference>